<keyword evidence="2" id="KW-1185">Reference proteome</keyword>
<comment type="caution">
    <text evidence="1">The sequence shown here is derived from an EMBL/GenBank/DDBJ whole genome shotgun (WGS) entry which is preliminary data.</text>
</comment>
<proteinExistence type="predicted"/>
<evidence type="ECO:0000313" key="2">
    <source>
        <dbReference type="Proteomes" id="UP000812966"/>
    </source>
</evidence>
<protein>
    <submittedName>
        <fullName evidence="1">Uncharacterized protein</fullName>
    </submittedName>
</protein>
<organism evidence="1 2">
    <name type="scientific">Filobasidium floriforme</name>
    <dbReference type="NCBI Taxonomy" id="5210"/>
    <lineage>
        <taxon>Eukaryota</taxon>
        <taxon>Fungi</taxon>
        <taxon>Dikarya</taxon>
        <taxon>Basidiomycota</taxon>
        <taxon>Agaricomycotina</taxon>
        <taxon>Tremellomycetes</taxon>
        <taxon>Filobasidiales</taxon>
        <taxon>Filobasidiaceae</taxon>
        <taxon>Filobasidium</taxon>
    </lineage>
</organism>
<dbReference type="AlphaFoldDB" id="A0A8K0JF23"/>
<evidence type="ECO:0000313" key="1">
    <source>
        <dbReference type="EMBL" id="KAG7528152.1"/>
    </source>
</evidence>
<reference evidence="1" key="1">
    <citation type="submission" date="2020-04" db="EMBL/GenBank/DDBJ databases">
        <title>Analysis of mating type loci in Filobasidium floriforme.</title>
        <authorList>
            <person name="Nowrousian M."/>
        </authorList>
    </citation>
    <scope>NUCLEOTIDE SEQUENCE</scope>
    <source>
        <strain evidence="1">CBS 6242</strain>
    </source>
</reference>
<accession>A0A8K0JF23</accession>
<name>A0A8K0JF23_9TREE</name>
<dbReference type="EMBL" id="JABELV010000202">
    <property type="protein sequence ID" value="KAG7528152.1"/>
    <property type="molecule type" value="Genomic_DNA"/>
</dbReference>
<gene>
    <name evidence="1" type="ORF">FFLO_06371</name>
</gene>
<sequence length="249" mass="27505">MTRSELRRPLSIALSTPPIVKGASSRSSDIGDMVKISFGLRGPVAEYPKDVLQLSSVMRDALDVPQPYPEPRRTITMNIDEERQIGTILFDILWSFIRPREKTANLMLASQASDLVKLADKYDVSGPVHTVYTLLIMQAEDRGYLKNVQSAALAYAANSRDPWLCHYVVSRLQMGDPANWQRCVSQAYASGKRPGISVDQGGWGGSVEEASAEVTAVANRHRNLTGGTTLEFRYLDDSITLPAGELFKM</sequence>
<dbReference type="Proteomes" id="UP000812966">
    <property type="component" value="Unassembled WGS sequence"/>
</dbReference>